<dbReference type="EMBL" id="LR215974">
    <property type="protein sequence ID" value="VFB04681.1"/>
    <property type="molecule type" value="Genomic_DNA"/>
</dbReference>
<gene>
    <name evidence="1" type="ORF">NCTC12078_02717</name>
</gene>
<name>A0A4U8WE34_9FLAO</name>
<dbReference type="KEGG" id="ctai:NCTC12078_02717"/>
<accession>A0A4U8WE34</accession>
<dbReference type="RefSeq" id="WP_130914873.1">
    <property type="nucleotide sequence ID" value="NZ_LR215974.1"/>
</dbReference>
<evidence type="ECO:0000313" key="1">
    <source>
        <dbReference type="EMBL" id="VFB04681.1"/>
    </source>
</evidence>
<evidence type="ECO:0000313" key="2">
    <source>
        <dbReference type="Proteomes" id="UP000290013"/>
    </source>
</evidence>
<evidence type="ECO:0008006" key="3">
    <source>
        <dbReference type="Google" id="ProtNLM"/>
    </source>
</evidence>
<dbReference type="Proteomes" id="UP000290013">
    <property type="component" value="Chromosome"/>
</dbReference>
<dbReference type="AlphaFoldDB" id="A0A4U8WE34"/>
<proteinExistence type="predicted"/>
<protein>
    <recommendedName>
        <fullName evidence="3">Plasmid stabilisation system protein</fullName>
    </recommendedName>
</protein>
<sequence length="100" mass="11926">MRVIFTKIAEKTFDEVLGFLAGVWTQKEMDVFINDTENIVKQLIAGDYSMFQKSQFSTRSELIGKKHVRMYFRKENENQIKVLLFFDMRQNPEKIIEILK</sequence>
<reference evidence="1 2" key="1">
    <citation type="submission" date="2019-02" db="EMBL/GenBank/DDBJ databases">
        <authorList>
            <consortium name="Pathogen Informatics"/>
        </authorList>
    </citation>
    <scope>NUCLEOTIDE SEQUENCE [LARGE SCALE GENOMIC DNA]</scope>
    <source>
        <strain evidence="1 2">3012STDY6944375</strain>
    </source>
</reference>
<organism evidence="1 2">
    <name type="scientific">Chryseobacterium taihuense</name>
    <dbReference type="NCBI Taxonomy" id="1141221"/>
    <lineage>
        <taxon>Bacteria</taxon>
        <taxon>Pseudomonadati</taxon>
        <taxon>Bacteroidota</taxon>
        <taxon>Flavobacteriia</taxon>
        <taxon>Flavobacteriales</taxon>
        <taxon>Weeksellaceae</taxon>
        <taxon>Chryseobacterium group</taxon>
        <taxon>Chryseobacterium</taxon>
    </lineage>
</organism>